<dbReference type="AlphaFoldDB" id="L7C9S7"/>
<comment type="caution">
    <text evidence="1">The sequence shown here is derived from an EMBL/GenBank/DDBJ whole genome shotgun (WGS) entry which is preliminary data.</text>
</comment>
<organism evidence="1 2">
    <name type="scientific">Rhodopirellula baltica SWK14</name>
    <dbReference type="NCBI Taxonomy" id="993516"/>
    <lineage>
        <taxon>Bacteria</taxon>
        <taxon>Pseudomonadati</taxon>
        <taxon>Planctomycetota</taxon>
        <taxon>Planctomycetia</taxon>
        <taxon>Pirellulales</taxon>
        <taxon>Pirellulaceae</taxon>
        <taxon>Rhodopirellula</taxon>
    </lineage>
</organism>
<sequence>MTQVADPEVLLGDFDGVKLSENGRDYYLTECRDVCWVEMLDPAAIPGTVAASQRVRSPIVLATGSHHMQAYWFPMGVQRTLGILPFVFLNET</sequence>
<reference evidence="1 2" key="1">
    <citation type="journal article" date="2013" name="Mar. Genomics">
        <title>Expression of sulfatases in Rhodopirellula baltica and the diversity of sulfatases in the genus Rhodopirellula.</title>
        <authorList>
            <person name="Wegner C.E."/>
            <person name="Richter-Heitmann T."/>
            <person name="Klindworth A."/>
            <person name="Klockow C."/>
            <person name="Richter M."/>
            <person name="Achstetter T."/>
            <person name="Glockner F.O."/>
            <person name="Harder J."/>
        </authorList>
    </citation>
    <scope>NUCLEOTIDE SEQUENCE [LARGE SCALE GENOMIC DNA]</scope>
    <source>
        <strain evidence="1 2">SWK14</strain>
    </source>
</reference>
<dbReference type="PATRIC" id="fig|993516.3.peg.5557"/>
<name>L7C9S7_RHOBT</name>
<gene>
    <name evidence="1" type="ORF">RBSWK_05200</name>
</gene>
<dbReference type="Proteomes" id="UP000010959">
    <property type="component" value="Unassembled WGS sequence"/>
</dbReference>
<dbReference type="EMBL" id="AMWG01000140">
    <property type="protein sequence ID" value="ELP30934.1"/>
    <property type="molecule type" value="Genomic_DNA"/>
</dbReference>
<accession>L7C9S7</accession>
<evidence type="ECO:0000313" key="2">
    <source>
        <dbReference type="Proteomes" id="UP000010959"/>
    </source>
</evidence>
<dbReference type="RefSeq" id="WP_007339834.1">
    <property type="nucleotide sequence ID" value="NZ_AMWG01000140.1"/>
</dbReference>
<protein>
    <submittedName>
        <fullName evidence="1">Uncharacterized protein</fullName>
    </submittedName>
</protein>
<proteinExistence type="predicted"/>
<evidence type="ECO:0000313" key="1">
    <source>
        <dbReference type="EMBL" id="ELP30934.1"/>
    </source>
</evidence>